<dbReference type="SUPFAM" id="SSF51735">
    <property type="entry name" value="NAD(P)-binding Rossmann-fold domains"/>
    <property type="match status" value="1"/>
</dbReference>
<comment type="similarity">
    <text evidence="1 3">Belongs to the short-chain dehydrogenases/reductases (SDR) family.</text>
</comment>
<dbReference type="PANTHER" id="PTHR24322">
    <property type="entry name" value="PKSB"/>
    <property type="match status" value="1"/>
</dbReference>
<evidence type="ECO:0000256" key="1">
    <source>
        <dbReference type="ARBA" id="ARBA00006484"/>
    </source>
</evidence>
<gene>
    <name evidence="4" type="ORF">AZF00_08210</name>
</gene>
<dbReference type="PANTHER" id="PTHR24322:SF736">
    <property type="entry name" value="RETINOL DEHYDROGENASE 10"/>
    <property type="match status" value="1"/>
</dbReference>
<sequence>MKDFNNKLIVITGAGSGMGRAYALEFAKLGARLALNDYDSKGLAETIDLVRKQSQVELFSAIFDVADRGAMEGFAADVKTALGNAHVIINNAGVSGAGKPVWATPLSAIERVMGINFYGVVHGTQVFLPQLIENGEGAVVNVSSIFGLIGPPNHCDYSAAKFAVRGFTQALMVELHDSPISVHLVHPGGIATNIANVPQHQAFSNKYLSTPPEAIARYVIRGIRKGSPKIVYGRDSFKTRLGSNFAPLRLLNKLIWRDMRDVIDRSDYPLTPSAKHTISTSIKERNAG</sequence>
<name>A0A127M4Z6_9GAMM</name>
<accession>A0A127M4Z6</accession>
<proteinExistence type="inferred from homology"/>
<organism evidence="4 5">
    <name type="scientific">Zhongshania aliphaticivorans</name>
    <dbReference type="NCBI Taxonomy" id="1470434"/>
    <lineage>
        <taxon>Bacteria</taxon>
        <taxon>Pseudomonadati</taxon>
        <taxon>Pseudomonadota</taxon>
        <taxon>Gammaproteobacteria</taxon>
        <taxon>Cellvibrionales</taxon>
        <taxon>Spongiibacteraceae</taxon>
        <taxon>Zhongshania</taxon>
    </lineage>
</organism>
<dbReference type="InterPro" id="IPR036291">
    <property type="entry name" value="NAD(P)-bd_dom_sf"/>
</dbReference>
<dbReference type="Pfam" id="PF00106">
    <property type="entry name" value="adh_short"/>
    <property type="match status" value="1"/>
</dbReference>
<dbReference type="STRING" id="1470434.AZF00_08210"/>
<reference evidence="4 5" key="1">
    <citation type="submission" date="2015-12" db="EMBL/GenBank/DDBJ databases">
        <authorList>
            <person name="Shamseldin A."/>
            <person name="Moawad H."/>
            <person name="Abd El-Rahim W.M."/>
            <person name="Sadowsky M.J."/>
        </authorList>
    </citation>
    <scope>NUCLEOTIDE SEQUENCE [LARGE SCALE GENOMIC DNA]</scope>
    <source>
        <strain evidence="4 5">SM2</strain>
    </source>
</reference>
<dbReference type="InterPro" id="IPR020904">
    <property type="entry name" value="Sc_DH/Rdtase_CS"/>
</dbReference>
<dbReference type="Gene3D" id="3.40.50.720">
    <property type="entry name" value="NAD(P)-binding Rossmann-like Domain"/>
    <property type="match status" value="1"/>
</dbReference>
<dbReference type="Proteomes" id="UP000074119">
    <property type="component" value="Chromosome"/>
</dbReference>
<dbReference type="PRINTS" id="PR00080">
    <property type="entry name" value="SDRFAMILY"/>
</dbReference>
<evidence type="ECO:0000313" key="5">
    <source>
        <dbReference type="Proteomes" id="UP000074119"/>
    </source>
</evidence>
<dbReference type="PRINTS" id="PR00081">
    <property type="entry name" value="GDHRDH"/>
</dbReference>
<protein>
    <submittedName>
        <fullName evidence="4">Short-chain dehydrogenase</fullName>
    </submittedName>
</protein>
<dbReference type="CDD" id="cd05233">
    <property type="entry name" value="SDR_c"/>
    <property type="match status" value="1"/>
</dbReference>
<dbReference type="GO" id="GO:0016616">
    <property type="term" value="F:oxidoreductase activity, acting on the CH-OH group of donors, NAD or NADP as acceptor"/>
    <property type="evidence" value="ECO:0007669"/>
    <property type="project" value="TreeGrafter"/>
</dbReference>
<dbReference type="InterPro" id="IPR002347">
    <property type="entry name" value="SDR_fam"/>
</dbReference>
<evidence type="ECO:0000256" key="3">
    <source>
        <dbReference type="RuleBase" id="RU000363"/>
    </source>
</evidence>
<dbReference type="AlphaFoldDB" id="A0A127M4Z6"/>
<evidence type="ECO:0000313" key="4">
    <source>
        <dbReference type="EMBL" id="AMO68287.1"/>
    </source>
</evidence>
<dbReference type="EMBL" id="CP014544">
    <property type="protein sequence ID" value="AMO68287.1"/>
    <property type="molecule type" value="Genomic_DNA"/>
</dbReference>
<dbReference type="RefSeq" id="WP_008247785.1">
    <property type="nucleotide sequence ID" value="NZ_CP014544.1"/>
</dbReference>
<evidence type="ECO:0000256" key="2">
    <source>
        <dbReference type="ARBA" id="ARBA00023002"/>
    </source>
</evidence>
<keyword evidence="2" id="KW-0560">Oxidoreductase</keyword>
<dbReference type="KEGG" id="zal:AZF00_08210"/>
<dbReference type="PROSITE" id="PS00061">
    <property type="entry name" value="ADH_SHORT"/>
    <property type="match status" value="1"/>
</dbReference>